<protein>
    <submittedName>
        <fullName evidence="1">Transcriptional regulator</fullName>
    </submittedName>
</protein>
<organism evidence="1 2">
    <name type="scientific">Mycolicibacterium phlei DSM 43239 = CCUG 21000</name>
    <dbReference type="NCBI Taxonomy" id="1226750"/>
    <lineage>
        <taxon>Bacteria</taxon>
        <taxon>Bacillati</taxon>
        <taxon>Actinomycetota</taxon>
        <taxon>Actinomycetes</taxon>
        <taxon>Mycobacteriales</taxon>
        <taxon>Mycobacteriaceae</taxon>
        <taxon>Mycolicibacterium</taxon>
    </lineage>
</organism>
<dbReference type="GO" id="GO:0003677">
    <property type="term" value="F:DNA binding"/>
    <property type="evidence" value="ECO:0007669"/>
    <property type="project" value="TreeGrafter"/>
</dbReference>
<comment type="caution">
    <text evidence="1">The sequence shown here is derived from an EMBL/GenBank/DDBJ whole genome shotgun (WGS) entry which is preliminary data.</text>
</comment>
<dbReference type="PANTHER" id="PTHR35807">
    <property type="entry name" value="TRANSCRIPTIONAL REGULATOR REDD-RELATED"/>
    <property type="match status" value="1"/>
</dbReference>
<gene>
    <name evidence="1" type="ORF">MPHL21000_25405</name>
</gene>
<dbReference type="PANTHER" id="PTHR35807:SF1">
    <property type="entry name" value="TRANSCRIPTIONAL REGULATOR REDD"/>
    <property type="match status" value="1"/>
</dbReference>
<evidence type="ECO:0000313" key="1">
    <source>
        <dbReference type="EMBL" id="KAB7750968.1"/>
    </source>
</evidence>
<dbReference type="AlphaFoldDB" id="A0A5N5UNN8"/>
<evidence type="ECO:0000313" key="2">
    <source>
        <dbReference type="Proteomes" id="UP000325690"/>
    </source>
</evidence>
<sequence>MNQYSVQLLSGFAVRNGDRTVILPPACRRLIALTALKRKPVHRLWVCATLWPHVQTRKAVANLRSTLWRLRPLGLESVLCADPQYLQLGSAVSVDWHRAVDLIEGLGDGGITPQLVAELLPLLRAGELLDRWDEPWVAAERSRYHVQRMTALETLGHGAETRTLRTGENLR</sequence>
<dbReference type="GO" id="GO:0006355">
    <property type="term" value="P:regulation of DNA-templated transcription"/>
    <property type="evidence" value="ECO:0007669"/>
    <property type="project" value="TreeGrafter"/>
</dbReference>
<accession>A0A5N5UNN8</accession>
<reference evidence="1 2" key="1">
    <citation type="submission" date="2012-10" db="EMBL/GenBank/DDBJ databases">
        <title>The draft sequence of the Mycobacterium pheli genome.</title>
        <authorList>
            <person name="Pettersson B.M.F."/>
            <person name="Das S."/>
            <person name="Dasgupta S."/>
            <person name="Bhattacharya A."/>
            <person name="Kirsebom L.A."/>
        </authorList>
    </citation>
    <scope>NUCLEOTIDE SEQUENCE [LARGE SCALE GENOMIC DNA]</scope>
    <source>
        <strain evidence="1 2">CCUG 21000</strain>
    </source>
</reference>
<dbReference type="RefSeq" id="WP_061481286.1">
    <property type="nucleotide sequence ID" value="NZ_ANBO01000041.1"/>
</dbReference>
<dbReference type="InterPro" id="IPR051677">
    <property type="entry name" value="AfsR-DnrI-RedD_regulator"/>
</dbReference>
<name>A0A5N5UNN8_MYCPH</name>
<dbReference type="GeneID" id="74303945"/>
<dbReference type="EMBL" id="ANBP01000056">
    <property type="protein sequence ID" value="KAB7750968.1"/>
    <property type="molecule type" value="Genomic_DNA"/>
</dbReference>
<dbReference type="InterPro" id="IPR036388">
    <property type="entry name" value="WH-like_DNA-bd_sf"/>
</dbReference>
<dbReference type="Gene3D" id="1.10.10.10">
    <property type="entry name" value="Winged helix-like DNA-binding domain superfamily/Winged helix DNA-binding domain"/>
    <property type="match status" value="1"/>
</dbReference>
<dbReference type="Proteomes" id="UP000325690">
    <property type="component" value="Unassembled WGS sequence"/>
</dbReference>
<proteinExistence type="predicted"/>
<keyword evidence="2" id="KW-1185">Reference proteome</keyword>